<feature type="transmembrane region" description="Helical" evidence="2">
    <location>
        <begin position="26"/>
        <end position="46"/>
    </location>
</feature>
<evidence type="ECO:0000256" key="1">
    <source>
        <dbReference type="SAM" id="MobiDB-lite"/>
    </source>
</evidence>
<keyword evidence="2" id="KW-1133">Transmembrane helix</keyword>
<evidence type="ECO:0000256" key="2">
    <source>
        <dbReference type="SAM" id="Phobius"/>
    </source>
</evidence>
<proteinExistence type="predicted"/>
<sequence length="47" mass="5158">MPDDHPPTINTTEARQGETSGHMRRVLGLSLTAAAVVFAIVLIWWVV</sequence>
<keyword evidence="2" id="KW-0812">Transmembrane</keyword>
<evidence type="ECO:0000313" key="3">
    <source>
        <dbReference type="EMBL" id="MDR6290434.1"/>
    </source>
</evidence>
<dbReference type="EMBL" id="JAVDPW010000005">
    <property type="protein sequence ID" value="MDR6290434.1"/>
    <property type="molecule type" value="Genomic_DNA"/>
</dbReference>
<feature type="region of interest" description="Disordered" evidence="1">
    <location>
        <begin position="1"/>
        <end position="20"/>
    </location>
</feature>
<keyword evidence="4" id="KW-1185">Reference proteome</keyword>
<feature type="compositionally biased region" description="Polar residues" evidence="1">
    <location>
        <begin position="8"/>
        <end position="19"/>
    </location>
</feature>
<name>A0ABU1JS96_9PROT</name>
<accession>A0ABU1JS96</accession>
<reference evidence="3 4" key="1">
    <citation type="submission" date="2023-07" db="EMBL/GenBank/DDBJ databases">
        <title>Sorghum-associated microbial communities from plants grown in Nebraska, USA.</title>
        <authorList>
            <person name="Schachtman D."/>
        </authorList>
    </citation>
    <scope>NUCLEOTIDE SEQUENCE [LARGE SCALE GENOMIC DNA]</scope>
    <source>
        <strain evidence="3 4">584</strain>
    </source>
</reference>
<dbReference type="RefSeq" id="WP_309794902.1">
    <property type="nucleotide sequence ID" value="NZ_JAVDPW010000005.1"/>
</dbReference>
<evidence type="ECO:0000313" key="4">
    <source>
        <dbReference type="Proteomes" id="UP001262410"/>
    </source>
</evidence>
<organism evidence="3 4">
    <name type="scientific">Inquilinus ginsengisoli</name>
    <dbReference type="NCBI Taxonomy" id="363840"/>
    <lineage>
        <taxon>Bacteria</taxon>
        <taxon>Pseudomonadati</taxon>
        <taxon>Pseudomonadota</taxon>
        <taxon>Alphaproteobacteria</taxon>
        <taxon>Rhodospirillales</taxon>
        <taxon>Rhodospirillaceae</taxon>
        <taxon>Inquilinus</taxon>
    </lineage>
</organism>
<gene>
    <name evidence="3" type="ORF">E9232_002960</name>
</gene>
<dbReference type="Proteomes" id="UP001262410">
    <property type="component" value="Unassembled WGS sequence"/>
</dbReference>
<keyword evidence="2" id="KW-0472">Membrane</keyword>
<comment type="caution">
    <text evidence="3">The sequence shown here is derived from an EMBL/GenBank/DDBJ whole genome shotgun (WGS) entry which is preliminary data.</text>
</comment>
<protein>
    <submittedName>
        <fullName evidence="3">Uncharacterized protein</fullName>
    </submittedName>
</protein>